<dbReference type="PANTHER" id="PTHR43506">
    <property type="entry name" value="BIOTIN/LIPOATE A/B PROTEIN LIGASE FAMILY"/>
    <property type="match status" value="1"/>
</dbReference>
<dbReference type="Gene3D" id="3.30.930.10">
    <property type="entry name" value="Bira Bifunctional Protein, Domain 2"/>
    <property type="match status" value="1"/>
</dbReference>
<organism evidence="2 3">
    <name type="scientific">Albugo candida</name>
    <dbReference type="NCBI Taxonomy" id="65357"/>
    <lineage>
        <taxon>Eukaryota</taxon>
        <taxon>Sar</taxon>
        <taxon>Stramenopiles</taxon>
        <taxon>Oomycota</taxon>
        <taxon>Peronosporomycetes</taxon>
        <taxon>Albuginales</taxon>
        <taxon>Albuginaceae</taxon>
        <taxon>Albugo</taxon>
    </lineage>
</organism>
<evidence type="ECO:0000313" key="2">
    <source>
        <dbReference type="EMBL" id="CCI42975.1"/>
    </source>
</evidence>
<protein>
    <recommendedName>
        <fullName evidence="1">BPL/LPL catalytic domain-containing protein</fullName>
    </recommendedName>
</protein>
<dbReference type="AlphaFoldDB" id="A0A024G8X1"/>
<gene>
    <name evidence="2" type="ORF">BN9_037590</name>
</gene>
<reference evidence="2 3" key="1">
    <citation type="submission" date="2012-05" db="EMBL/GenBank/DDBJ databases">
        <title>Recombination and specialization in a pathogen metapopulation.</title>
        <authorList>
            <person name="Gardiner A."/>
            <person name="Kemen E."/>
            <person name="Schultz-Larsen T."/>
            <person name="MacLean D."/>
            <person name="Van Oosterhout C."/>
            <person name="Jones J.D.G."/>
        </authorList>
    </citation>
    <scope>NUCLEOTIDE SEQUENCE [LARGE SCALE GENOMIC DNA]</scope>
    <source>
        <strain evidence="2 3">Ac Nc2</strain>
    </source>
</reference>
<feature type="domain" description="BPL/LPL catalytic" evidence="1">
    <location>
        <begin position="43"/>
        <end position="247"/>
    </location>
</feature>
<keyword evidence="3" id="KW-1185">Reference proteome</keyword>
<dbReference type="InParanoid" id="A0A024G8X1"/>
<dbReference type="PANTHER" id="PTHR43506:SF1">
    <property type="entry name" value="BPL_LPL CATALYTIC DOMAIN-CONTAINING PROTEIN"/>
    <property type="match status" value="1"/>
</dbReference>
<dbReference type="Proteomes" id="UP000053237">
    <property type="component" value="Unassembled WGS sequence"/>
</dbReference>
<dbReference type="FunCoup" id="A0A024G8X1">
    <property type="interactions" value="49"/>
</dbReference>
<dbReference type="OrthoDB" id="201621at2759"/>
<comment type="caution">
    <text evidence="2">The sequence shown here is derived from an EMBL/GenBank/DDBJ whole genome shotgun (WGS) entry which is preliminary data.</text>
</comment>
<dbReference type="PROSITE" id="PS51733">
    <property type="entry name" value="BPL_LPL_CATALYTIC"/>
    <property type="match status" value="1"/>
</dbReference>
<accession>A0A024G8X1</accession>
<dbReference type="STRING" id="65357.A0A024G8X1"/>
<evidence type="ECO:0000259" key="1">
    <source>
        <dbReference type="PROSITE" id="PS51733"/>
    </source>
</evidence>
<dbReference type="InterPro" id="IPR004143">
    <property type="entry name" value="BPL_LPL_catalytic"/>
</dbReference>
<dbReference type="Pfam" id="PF21948">
    <property type="entry name" value="LplA-B_cat"/>
    <property type="match status" value="1"/>
</dbReference>
<dbReference type="SUPFAM" id="SSF55681">
    <property type="entry name" value="Class II aaRS and biotin synthetases"/>
    <property type="match status" value="1"/>
</dbReference>
<dbReference type="InterPro" id="IPR045864">
    <property type="entry name" value="aa-tRNA-synth_II/BPL/LPL"/>
</dbReference>
<proteinExistence type="predicted"/>
<name>A0A024G8X1_9STRA</name>
<evidence type="ECO:0000313" key="3">
    <source>
        <dbReference type="Proteomes" id="UP000053237"/>
    </source>
</evidence>
<dbReference type="EMBL" id="CAIX01000042">
    <property type="protein sequence ID" value="CCI42975.1"/>
    <property type="molecule type" value="Genomic_DNA"/>
</dbReference>
<sequence length="270" mass="31212">MSKIGLNYLRLRGVAIEKQLEIEEALFRVGQEVAKPTSNDEISAIENFFIYNDKAPGPAIVMGMGGKAERLVDIPSCKKLNIPVLKRFTGGGTVIVDENTIFASFLCSTNKLPHVLPFPRNIMKWSETFYEPFFKRLCPSSQFRLQEDDYVIGDRKCGGNAQSIGKNRWVHHTSFLWDYDPIKMQLLHNPARQPKYREHRTHQDFLVPLRELVIRDWKKNEQGEIFGSEVLAQAMRKELELSFNVRDISLEQIQSIVTRPHRKVTKFVSY</sequence>
<dbReference type="InterPro" id="IPR053264">
    <property type="entry name" value="Lipoate-ligase_2_inactive"/>
</dbReference>